<feature type="domain" description="PAS" evidence="1">
    <location>
        <begin position="40"/>
        <end position="77"/>
    </location>
</feature>
<keyword evidence="3" id="KW-1185">Reference proteome</keyword>
<evidence type="ECO:0000313" key="2">
    <source>
        <dbReference type="EMBL" id="QIN83928.1"/>
    </source>
</evidence>
<dbReference type="NCBIfam" id="TIGR00229">
    <property type="entry name" value="sensory_box"/>
    <property type="match status" value="1"/>
</dbReference>
<organism evidence="2 3">
    <name type="scientific">Rubrobacter tropicus</name>
    <dbReference type="NCBI Taxonomy" id="2653851"/>
    <lineage>
        <taxon>Bacteria</taxon>
        <taxon>Bacillati</taxon>
        <taxon>Actinomycetota</taxon>
        <taxon>Rubrobacteria</taxon>
        <taxon>Rubrobacterales</taxon>
        <taxon>Rubrobacteraceae</taxon>
        <taxon>Rubrobacter</taxon>
    </lineage>
</organism>
<dbReference type="Proteomes" id="UP000501452">
    <property type="component" value="Chromosome"/>
</dbReference>
<dbReference type="InterPro" id="IPR035965">
    <property type="entry name" value="PAS-like_dom_sf"/>
</dbReference>
<dbReference type="SUPFAM" id="SSF55785">
    <property type="entry name" value="PYP-like sensor domain (PAS domain)"/>
    <property type="match status" value="1"/>
</dbReference>
<dbReference type="EMBL" id="CP045119">
    <property type="protein sequence ID" value="QIN83928.1"/>
    <property type="molecule type" value="Genomic_DNA"/>
</dbReference>
<dbReference type="Gene3D" id="3.30.450.20">
    <property type="entry name" value="PAS domain"/>
    <property type="match status" value="1"/>
</dbReference>
<sequence>MEGTAGGLLESSSGGTLAASGHVFVFAARGLRRLDGRGDEFLGYSAEEMFWKDVLGLVHEDDLPRVRALISDVMDDPGASFATHPRLRERSGEWRTVELTVRNVLEAPDDTGLVVANARAAQTPRPGGQS</sequence>
<dbReference type="InterPro" id="IPR013655">
    <property type="entry name" value="PAS_fold_3"/>
</dbReference>
<evidence type="ECO:0000259" key="1">
    <source>
        <dbReference type="PROSITE" id="PS50112"/>
    </source>
</evidence>
<dbReference type="CDD" id="cd00130">
    <property type="entry name" value="PAS"/>
    <property type="match status" value="1"/>
</dbReference>
<protein>
    <submittedName>
        <fullName evidence="2">PAS domain-containing protein</fullName>
    </submittedName>
</protein>
<accession>A0A6G8QBW0</accession>
<dbReference type="Pfam" id="PF08447">
    <property type="entry name" value="PAS_3"/>
    <property type="match status" value="1"/>
</dbReference>
<dbReference type="PROSITE" id="PS50112">
    <property type="entry name" value="PAS"/>
    <property type="match status" value="1"/>
</dbReference>
<gene>
    <name evidence="2" type="ORF">GBA63_15710</name>
</gene>
<dbReference type="AlphaFoldDB" id="A0A6G8QBW0"/>
<dbReference type="KEGG" id="rub:GBA63_15710"/>
<name>A0A6G8QBW0_9ACTN</name>
<reference evidence="2 3" key="1">
    <citation type="submission" date="2019-10" db="EMBL/GenBank/DDBJ databases">
        <title>Rubrobacter sp nov SCSIO 52090 isolated from a deep-sea sediment in the South China Sea.</title>
        <authorList>
            <person name="Chen R.W."/>
        </authorList>
    </citation>
    <scope>NUCLEOTIDE SEQUENCE [LARGE SCALE GENOMIC DNA]</scope>
    <source>
        <strain evidence="2 3">SCSIO 52909</strain>
    </source>
</reference>
<dbReference type="InterPro" id="IPR000014">
    <property type="entry name" value="PAS"/>
</dbReference>
<dbReference type="RefSeq" id="WP_166177620.1">
    <property type="nucleotide sequence ID" value="NZ_CP045119.1"/>
</dbReference>
<evidence type="ECO:0000313" key="3">
    <source>
        <dbReference type="Proteomes" id="UP000501452"/>
    </source>
</evidence>
<proteinExistence type="predicted"/>